<keyword evidence="5" id="KW-0808">Transferase</keyword>
<dbReference type="SUPFAM" id="SSF53335">
    <property type="entry name" value="S-adenosyl-L-methionine-dependent methyltransferases"/>
    <property type="match status" value="1"/>
</dbReference>
<comment type="similarity">
    <text evidence="2">Belongs to the type-I restriction system S methylase family.</text>
</comment>
<accession>G7UQJ2</accession>
<organism evidence="12 13">
    <name type="scientific">Pseudoxanthomonas spadix (strain BD-a59)</name>
    <dbReference type="NCBI Taxonomy" id="1045855"/>
    <lineage>
        <taxon>Bacteria</taxon>
        <taxon>Pseudomonadati</taxon>
        <taxon>Pseudomonadota</taxon>
        <taxon>Gammaproteobacteria</taxon>
        <taxon>Lysobacterales</taxon>
        <taxon>Lysobacteraceae</taxon>
        <taxon>Pseudoxanthomonas</taxon>
    </lineage>
</organism>
<feature type="domain" description="DNA methylase adenine-specific" evidence="11">
    <location>
        <begin position="197"/>
        <end position="390"/>
    </location>
</feature>
<dbReference type="Pfam" id="PF02384">
    <property type="entry name" value="N6_Mtase"/>
    <property type="match status" value="1"/>
</dbReference>
<evidence type="ECO:0000256" key="4">
    <source>
        <dbReference type="ARBA" id="ARBA00022603"/>
    </source>
</evidence>
<dbReference type="Pfam" id="PF01420">
    <property type="entry name" value="Methylase_S"/>
    <property type="match status" value="1"/>
</dbReference>
<dbReference type="GO" id="GO:0008170">
    <property type="term" value="F:N-methyltransferase activity"/>
    <property type="evidence" value="ECO:0007669"/>
    <property type="project" value="InterPro"/>
</dbReference>
<dbReference type="GO" id="GO:0003677">
    <property type="term" value="F:DNA binding"/>
    <property type="evidence" value="ECO:0007669"/>
    <property type="project" value="UniProtKB-KW"/>
</dbReference>
<keyword evidence="6" id="KW-0949">S-adenosyl-L-methionine</keyword>
<dbReference type="Proteomes" id="UP000005870">
    <property type="component" value="Chromosome"/>
</dbReference>
<dbReference type="EMBL" id="CP003093">
    <property type="protein sequence ID" value="AER56995.1"/>
    <property type="molecule type" value="Genomic_DNA"/>
</dbReference>
<evidence type="ECO:0000256" key="5">
    <source>
        <dbReference type="ARBA" id="ARBA00022679"/>
    </source>
</evidence>
<dbReference type="eggNOG" id="COG0732">
    <property type="taxonomic scope" value="Bacteria"/>
</dbReference>
<protein>
    <recommendedName>
        <fullName evidence="3">site-specific DNA-methyltransferase (adenine-specific)</fullName>
        <ecNumber evidence="3">2.1.1.72</ecNumber>
    </recommendedName>
</protein>
<evidence type="ECO:0000256" key="6">
    <source>
        <dbReference type="ARBA" id="ARBA00022691"/>
    </source>
</evidence>
<evidence type="ECO:0000256" key="9">
    <source>
        <dbReference type="ARBA" id="ARBA00047942"/>
    </source>
</evidence>
<keyword evidence="4" id="KW-0489">Methyltransferase</keyword>
<evidence type="ECO:0000256" key="3">
    <source>
        <dbReference type="ARBA" id="ARBA00011900"/>
    </source>
</evidence>
<dbReference type="RefSeq" id="WP_014161168.1">
    <property type="nucleotide sequence ID" value="NC_016147.2"/>
</dbReference>
<dbReference type="OrthoDB" id="9784823at2"/>
<dbReference type="InterPro" id="IPR003356">
    <property type="entry name" value="DNA_methylase_A-5"/>
</dbReference>
<dbReference type="Gene3D" id="3.90.220.20">
    <property type="entry name" value="DNA methylase specificity domains"/>
    <property type="match status" value="1"/>
</dbReference>
<comment type="catalytic activity">
    <reaction evidence="9">
        <text>a 2'-deoxyadenosine in DNA + S-adenosyl-L-methionine = an N(6)-methyl-2'-deoxyadenosine in DNA + S-adenosyl-L-homocysteine + H(+)</text>
        <dbReference type="Rhea" id="RHEA:15197"/>
        <dbReference type="Rhea" id="RHEA-COMP:12418"/>
        <dbReference type="Rhea" id="RHEA-COMP:12419"/>
        <dbReference type="ChEBI" id="CHEBI:15378"/>
        <dbReference type="ChEBI" id="CHEBI:57856"/>
        <dbReference type="ChEBI" id="CHEBI:59789"/>
        <dbReference type="ChEBI" id="CHEBI:90615"/>
        <dbReference type="ChEBI" id="CHEBI:90616"/>
        <dbReference type="EC" id="2.1.1.72"/>
    </reaction>
</comment>
<evidence type="ECO:0000313" key="12">
    <source>
        <dbReference type="EMBL" id="AER56995.1"/>
    </source>
</evidence>
<evidence type="ECO:0000256" key="1">
    <source>
        <dbReference type="ARBA" id="ARBA00006594"/>
    </source>
</evidence>
<sequence>MSAKVLWQLVDHFTATPLRGPDAILLSIQMLAWARLSARELVEPALRLERVQQRGTESLVQGLAELERPASPFALAFQGAVTAAANATARLQQVAEDAVRFEADGLLADFSPADVAFDVVSIQHYWPTIEPSLADLMVRLAGPLEGVTAYTAWDVTAQLADRLSRRGCNVMVENPVASPFPALVEIFSGQRIETSFSDPVRSPGFVSRGKLRQSDVAIALPPLGIKPEPGIVERDLLDRFDIPKATWAVLAVQHLLAQSRKRVVVAVPHSLLQGLGSERALRQQIVDSGRLQAVVSLPPGLVFGTAIQIAVLVLAPAGAADRVRFVDASGEDFRESASRTRTTLLNIDRIVDEAMTGERSPVARTISRAEIEANDYQLLVGRYVLAANQEKLRSKLAGARLAPLGDLVETVRPLSASANIADGLFSVREVGTADIPPVGYVSAGRELYAEPAAMNKGFDQFLRPGDIVLTIRGSTGKVGIVPDHVPNPGTGGWVAGSSATVLRAKSATPVDPKALFLLLRSSLGQDLLKTITSGSTIPMITLRDLSRLEVPLPSVASGRRAAEVLDAEDALQRQIENLTRQQSAVSGDDWAAGMLQ</sequence>
<comment type="similarity">
    <text evidence="1">Belongs to the N(4)/N(6)-methyltransferase family.</text>
</comment>
<keyword evidence="13" id="KW-1185">Reference proteome</keyword>
<feature type="domain" description="Type I restriction modification DNA specificity" evidence="10">
    <location>
        <begin position="465"/>
        <end position="579"/>
    </location>
</feature>
<evidence type="ECO:0000313" key="13">
    <source>
        <dbReference type="Proteomes" id="UP000005870"/>
    </source>
</evidence>
<dbReference type="InterPro" id="IPR051537">
    <property type="entry name" value="DNA_Adenine_Mtase"/>
</dbReference>
<dbReference type="AlphaFoldDB" id="G7UQJ2"/>
<gene>
    <name evidence="12" type="ordered locus">DSC_11755</name>
</gene>
<evidence type="ECO:0000256" key="2">
    <source>
        <dbReference type="ARBA" id="ARBA00010923"/>
    </source>
</evidence>
<dbReference type="KEGG" id="psd:DSC_11755"/>
<keyword evidence="8" id="KW-0238">DNA-binding</keyword>
<dbReference type="PANTHER" id="PTHR42933">
    <property type="entry name" value="SLR6095 PROTEIN"/>
    <property type="match status" value="1"/>
</dbReference>
<reference evidence="12 13" key="1">
    <citation type="journal article" date="2012" name="J. Bacteriol.">
        <title>Complete Genome Sequence of the BTEX-Degrading Bacterium Pseudoxanthomonas spadix BD-a59.</title>
        <authorList>
            <person name="Lee S.H."/>
            <person name="Jin H.M."/>
            <person name="Lee H.J."/>
            <person name="Kim J.M."/>
            <person name="Jeon C.O."/>
        </authorList>
    </citation>
    <scope>NUCLEOTIDE SEQUENCE [LARGE SCALE GENOMIC DNA]</scope>
    <source>
        <strain evidence="12 13">BD-a59</strain>
    </source>
</reference>
<dbReference type="Gene3D" id="3.40.50.150">
    <property type="entry name" value="Vaccinia Virus protein VP39"/>
    <property type="match status" value="1"/>
</dbReference>
<dbReference type="STRING" id="1045855.DSC_11755"/>
<name>G7UQJ2_PSEUP</name>
<dbReference type="SUPFAM" id="SSF116734">
    <property type="entry name" value="DNA methylase specificity domain"/>
    <property type="match status" value="1"/>
</dbReference>
<proteinExistence type="inferred from homology"/>
<dbReference type="GO" id="GO:0032259">
    <property type="term" value="P:methylation"/>
    <property type="evidence" value="ECO:0007669"/>
    <property type="project" value="UniProtKB-KW"/>
</dbReference>
<keyword evidence="7" id="KW-0680">Restriction system</keyword>
<dbReference type="PANTHER" id="PTHR42933:SF3">
    <property type="entry name" value="TYPE I RESTRICTION ENZYME MJAVIII METHYLASE SUBUNIT"/>
    <property type="match status" value="1"/>
</dbReference>
<dbReference type="GO" id="GO:0009007">
    <property type="term" value="F:site-specific DNA-methyltransferase (adenine-specific) activity"/>
    <property type="evidence" value="ECO:0007669"/>
    <property type="project" value="UniProtKB-EC"/>
</dbReference>
<dbReference type="InterPro" id="IPR000055">
    <property type="entry name" value="Restrct_endonuc_typeI_TRD"/>
</dbReference>
<evidence type="ECO:0000256" key="7">
    <source>
        <dbReference type="ARBA" id="ARBA00022747"/>
    </source>
</evidence>
<dbReference type="InterPro" id="IPR029063">
    <property type="entry name" value="SAM-dependent_MTases_sf"/>
</dbReference>
<evidence type="ECO:0000256" key="8">
    <source>
        <dbReference type="ARBA" id="ARBA00023125"/>
    </source>
</evidence>
<dbReference type="InterPro" id="IPR044946">
    <property type="entry name" value="Restrct_endonuc_typeI_TRD_sf"/>
</dbReference>
<evidence type="ECO:0000259" key="10">
    <source>
        <dbReference type="Pfam" id="PF01420"/>
    </source>
</evidence>
<dbReference type="eggNOG" id="COG0286">
    <property type="taxonomic scope" value="Bacteria"/>
</dbReference>
<dbReference type="GO" id="GO:0009307">
    <property type="term" value="P:DNA restriction-modification system"/>
    <property type="evidence" value="ECO:0007669"/>
    <property type="project" value="UniProtKB-KW"/>
</dbReference>
<dbReference type="HOGENOM" id="CLU_032462_0_0_6"/>
<evidence type="ECO:0000259" key="11">
    <source>
        <dbReference type="Pfam" id="PF02384"/>
    </source>
</evidence>
<dbReference type="EC" id="2.1.1.72" evidence="3"/>